<dbReference type="EMBL" id="VDEP01000337">
    <property type="protein sequence ID" value="KAA1102750.1"/>
    <property type="molecule type" value="Genomic_DNA"/>
</dbReference>
<reference evidence="1 2" key="1">
    <citation type="submission" date="2019-05" db="EMBL/GenBank/DDBJ databases">
        <title>Emergence of the Ug99 lineage of the wheat stem rust pathogen through somatic hybridization.</title>
        <authorList>
            <person name="Li F."/>
            <person name="Upadhyaya N.M."/>
            <person name="Sperschneider J."/>
            <person name="Matny O."/>
            <person name="Nguyen-Phuc H."/>
            <person name="Mago R."/>
            <person name="Raley C."/>
            <person name="Miller M.E."/>
            <person name="Silverstein K.A.T."/>
            <person name="Henningsen E."/>
            <person name="Hirsch C.D."/>
            <person name="Visser B."/>
            <person name="Pretorius Z.A."/>
            <person name="Steffenson B.J."/>
            <person name="Schwessinger B."/>
            <person name="Dodds P.N."/>
            <person name="Figueroa M."/>
        </authorList>
    </citation>
    <scope>NUCLEOTIDE SEQUENCE [LARGE SCALE GENOMIC DNA]</scope>
    <source>
        <strain evidence="1 2">Ug99</strain>
    </source>
</reference>
<dbReference type="AlphaFoldDB" id="A0A5B0PQ28"/>
<evidence type="ECO:0000313" key="1">
    <source>
        <dbReference type="EMBL" id="KAA1102750.1"/>
    </source>
</evidence>
<dbReference type="Proteomes" id="UP000325313">
    <property type="component" value="Unassembled WGS sequence"/>
</dbReference>
<gene>
    <name evidence="1" type="ORF">PGTUg99_035193</name>
</gene>
<accession>A0A5B0PQ28</accession>
<sequence length="66" mass="7643">MCVWVNWSCQWVDLFDRDVYALKSSFVKSMNLPRSDKIRVVRAENQWPDGGKNFLIAALDVSFFAA</sequence>
<proteinExistence type="predicted"/>
<protein>
    <submittedName>
        <fullName evidence="1">Uncharacterized protein</fullName>
    </submittedName>
</protein>
<comment type="caution">
    <text evidence="1">The sequence shown here is derived from an EMBL/GenBank/DDBJ whole genome shotgun (WGS) entry which is preliminary data.</text>
</comment>
<name>A0A5B0PQ28_PUCGR</name>
<organism evidence="1 2">
    <name type="scientific">Puccinia graminis f. sp. tritici</name>
    <dbReference type="NCBI Taxonomy" id="56615"/>
    <lineage>
        <taxon>Eukaryota</taxon>
        <taxon>Fungi</taxon>
        <taxon>Dikarya</taxon>
        <taxon>Basidiomycota</taxon>
        <taxon>Pucciniomycotina</taxon>
        <taxon>Pucciniomycetes</taxon>
        <taxon>Pucciniales</taxon>
        <taxon>Pucciniaceae</taxon>
        <taxon>Puccinia</taxon>
    </lineage>
</organism>
<evidence type="ECO:0000313" key="2">
    <source>
        <dbReference type="Proteomes" id="UP000325313"/>
    </source>
</evidence>